<dbReference type="InParanoid" id="A0A1V8SRU5"/>
<dbReference type="CDD" id="cd01417">
    <property type="entry name" value="Ribosomal_L19e_E"/>
    <property type="match status" value="1"/>
</dbReference>
<proteinExistence type="inferred from homology"/>
<dbReference type="Gene3D" id="1.10.1650.10">
    <property type="match status" value="1"/>
</dbReference>
<dbReference type="OrthoDB" id="5407653at2759"/>
<dbReference type="Proteomes" id="UP000192596">
    <property type="component" value="Unassembled WGS sequence"/>
</dbReference>
<organism evidence="7 8">
    <name type="scientific">Cryoendolithus antarcticus</name>
    <dbReference type="NCBI Taxonomy" id="1507870"/>
    <lineage>
        <taxon>Eukaryota</taxon>
        <taxon>Fungi</taxon>
        <taxon>Dikarya</taxon>
        <taxon>Ascomycota</taxon>
        <taxon>Pezizomycotina</taxon>
        <taxon>Dothideomycetes</taxon>
        <taxon>Dothideomycetidae</taxon>
        <taxon>Cladosporiales</taxon>
        <taxon>Cladosporiaceae</taxon>
        <taxon>Cryoendolithus</taxon>
    </lineage>
</organism>
<evidence type="ECO:0000256" key="4">
    <source>
        <dbReference type="RuleBase" id="RU000574"/>
    </source>
</evidence>
<gene>
    <name evidence="7" type="ORF">B0A48_12262</name>
</gene>
<dbReference type="InterPro" id="IPR023638">
    <property type="entry name" value="Ribosomal_eL19_CS"/>
</dbReference>
<dbReference type="InterPro" id="IPR033935">
    <property type="entry name" value="Ribosomal_eL19_euk"/>
</dbReference>
<dbReference type="HAMAP" id="MF_01475">
    <property type="entry name" value="Ribosomal_eL19"/>
    <property type="match status" value="1"/>
</dbReference>
<dbReference type="STRING" id="1507870.A0A1V8SRU5"/>
<dbReference type="InterPro" id="IPR000196">
    <property type="entry name" value="Ribosomal_eL19_dom"/>
</dbReference>
<comment type="caution">
    <text evidence="7">The sequence shown here is derived from an EMBL/GenBank/DDBJ whole genome shotgun (WGS) entry which is preliminary data.</text>
</comment>
<reference evidence="8" key="1">
    <citation type="submission" date="2017-03" db="EMBL/GenBank/DDBJ databases">
        <title>Genomes of endolithic fungi from Antarctica.</title>
        <authorList>
            <person name="Coleine C."/>
            <person name="Masonjones S."/>
            <person name="Stajich J.E."/>
        </authorList>
    </citation>
    <scope>NUCLEOTIDE SEQUENCE [LARGE SCALE GENOMIC DNA]</scope>
    <source>
        <strain evidence="8">CCFEE 5527</strain>
    </source>
</reference>
<dbReference type="PROSITE" id="PS00526">
    <property type="entry name" value="RIBOSOMAL_L19E"/>
    <property type="match status" value="1"/>
</dbReference>
<keyword evidence="3 4" id="KW-0687">Ribonucleoprotein</keyword>
<dbReference type="FunFam" id="1.10.1200.240:FF:000001">
    <property type="entry name" value="Ribosomal protein L19"/>
    <property type="match status" value="1"/>
</dbReference>
<dbReference type="SMART" id="SM01416">
    <property type="entry name" value="Ribosomal_L19e"/>
    <property type="match status" value="1"/>
</dbReference>
<evidence type="ECO:0000256" key="1">
    <source>
        <dbReference type="ARBA" id="ARBA00011082"/>
    </source>
</evidence>
<dbReference type="InterPro" id="IPR057260">
    <property type="entry name" value="Ribosomal_L19e_C"/>
</dbReference>
<feature type="domain" description="Large ribosomal subunit protein eL19" evidence="6">
    <location>
        <begin position="176"/>
        <end position="319"/>
    </location>
</feature>
<evidence type="ECO:0000256" key="5">
    <source>
        <dbReference type="SAM" id="MobiDB-lite"/>
    </source>
</evidence>
<feature type="compositionally biased region" description="Basic and acidic residues" evidence="5">
    <location>
        <begin position="324"/>
        <end position="351"/>
    </location>
</feature>
<dbReference type="InterPro" id="IPR035970">
    <property type="entry name" value="60S_ribosomal_eL19_sf"/>
</dbReference>
<dbReference type="GO" id="GO:0006412">
    <property type="term" value="P:translation"/>
    <property type="evidence" value="ECO:0007669"/>
    <property type="project" value="InterPro"/>
</dbReference>
<comment type="similarity">
    <text evidence="1 4">Belongs to the eukaryotic ribosomal protein eL19 family.</text>
</comment>
<evidence type="ECO:0000256" key="2">
    <source>
        <dbReference type="ARBA" id="ARBA00022980"/>
    </source>
</evidence>
<feature type="region of interest" description="Disordered" evidence="5">
    <location>
        <begin position="324"/>
        <end position="373"/>
    </location>
</feature>
<evidence type="ECO:0000313" key="8">
    <source>
        <dbReference type="Proteomes" id="UP000192596"/>
    </source>
</evidence>
<dbReference type="AlphaFoldDB" id="A0A1V8SRU5"/>
<evidence type="ECO:0000313" key="7">
    <source>
        <dbReference type="EMBL" id="OQO01789.1"/>
    </source>
</evidence>
<dbReference type="GO" id="GO:0003735">
    <property type="term" value="F:structural constituent of ribosome"/>
    <property type="evidence" value="ECO:0007669"/>
    <property type="project" value="InterPro"/>
</dbReference>
<evidence type="ECO:0000256" key="3">
    <source>
        <dbReference type="ARBA" id="ARBA00023274"/>
    </source>
</evidence>
<dbReference type="InterPro" id="IPR039547">
    <property type="entry name" value="Ribosomal_eL19"/>
</dbReference>
<dbReference type="Pfam" id="PF01280">
    <property type="entry name" value="Ribosomal_L19e"/>
    <property type="match status" value="1"/>
</dbReference>
<dbReference type="EMBL" id="NAJO01000029">
    <property type="protein sequence ID" value="OQO01789.1"/>
    <property type="molecule type" value="Genomic_DNA"/>
</dbReference>
<protein>
    <recommendedName>
        <fullName evidence="4">Ribosomal protein L19</fullName>
    </recommendedName>
</protein>
<dbReference type="SUPFAM" id="SSF48140">
    <property type="entry name" value="Ribosomal protein L19 (L19e)"/>
    <property type="match status" value="1"/>
</dbReference>
<dbReference type="InterPro" id="IPR057259">
    <property type="entry name" value="Ribosomal_L19e"/>
</dbReference>
<dbReference type="Pfam" id="PF25476">
    <property type="entry name" value="Ribosomal_L19e_C"/>
    <property type="match status" value="1"/>
</dbReference>
<keyword evidence="8" id="KW-1185">Reference proteome</keyword>
<dbReference type="InterPro" id="IPR015972">
    <property type="entry name" value="Ribosomal_eL19_dom1"/>
</dbReference>
<feature type="compositionally biased region" description="Acidic residues" evidence="5">
    <location>
        <begin position="361"/>
        <end position="373"/>
    </location>
</feature>
<dbReference type="GO" id="GO:0022625">
    <property type="term" value="C:cytosolic large ribosomal subunit"/>
    <property type="evidence" value="ECO:0007669"/>
    <property type="project" value="InterPro"/>
</dbReference>
<dbReference type="NCBIfam" id="NF006343">
    <property type="entry name" value="PRK08570.1"/>
    <property type="match status" value="1"/>
</dbReference>
<dbReference type="Gene3D" id="1.10.1200.240">
    <property type="match status" value="1"/>
</dbReference>
<dbReference type="GO" id="GO:0003723">
    <property type="term" value="F:RNA binding"/>
    <property type="evidence" value="ECO:0007669"/>
    <property type="project" value="InterPro"/>
</dbReference>
<sequence length="373" mass="42725">MGIVHLRWSGFSAFSSASTVRGSLWRDLQTLDVELHNPFSNKHTLSNSQVIMFKKILHDYLASFARTLKCLRFVWLGEEGPSPLTLDLDIDLQGSRKATIWHALTEAWLGSVINPHQTIRVLPERALQRVSLKTLRSTHRDSRVVFDDASAWVSVVLGSRKRDTASSSLYSTMGNNLRTQKRLAASVADCGKRKIWLDPNEVNEIANANSRQTIRKLIADGLIIRKPVTMHSRARARELTAARRIGRHRGFGKRKGTADARMPTQVVWMRRLRVLRRLLVKYRAAGKIDRHLYHELYHLSKGNTFKHKRALVEHIHKAKAEAARERALKDEMDAKRAKTKAARERRQERVQQKRQALTGEGEVEEEEEKTTES</sequence>
<accession>A0A1V8SRU5</accession>
<keyword evidence="2 4" id="KW-0689">Ribosomal protein</keyword>
<evidence type="ECO:0000259" key="6">
    <source>
        <dbReference type="SMART" id="SM01416"/>
    </source>
</evidence>
<name>A0A1V8SRU5_9PEZI</name>
<dbReference type="FunFam" id="1.10.1650.10:FF:000001">
    <property type="entry name" value="Ribosomal protein L19"/>
    <property type="match status" value="1"/>
</dbReference>
<dbReference type="PANTHER" id="PTHR10722">
    <property type="entry name" value="60S RIBOSOMAL PROTEIN L19"/>
    <property type="match status" value="1"/>
</dbReference>